<accession>A0A653EB04</accession>
<proteinExistence type="predicted"/>
<protein>
    <submittedName>
        <fullName evidence="1">Uncharacterized protein</fullName>
    </submittedName>
</protein>
<reference evidence="1" key="1">
    <citation type="submission" date="2019-05" db="EMBL/GenBank/DDBJ databases">
        <authorList>
            <person name="Naeem R."/>
            <person name="Antony C."/>
            <person name="Guan Q."/>
        </authorList>
    </citation>
    <scope>NUCLEOTIDE SEQUENCE</scope>
    <source>
        <strain evidence="1">2</strain>
    </source>
</reference>
<sequence length="218" mass="23046">MARWNVSINAIDASADATPEATTEQISRAQEITDNARDMSEFIAAVTRDAAHASWGETLVHQIAAGIGVLTRGFGVRNRSLTGSRGTETDSCTSGPRCQTCRSPAVRSCRRSGSTAADGSRGPGRCGRSGRRCHTACCDRGRRGSSRSIPSGSLAWCMTVKRTWPASCRRRSGCWGRPPKHCEIGGSATSTRRRPTIQCACNVVVGAGGTTDTNGLLS</sequence>
<gene>
    <name evidence="1" type="ORF">BIN_B_00064</name>
</gene>
<evidence type="ECO:0000313" key="1">
    <source>
        <dbReference type="EMBL" id="VTO94593.1"/>
    </source>
</evidence>
<dbReference type="EMBL" id="LR589061">
    <property type="protein sequence ID" value="VTO94593.1"/>
    <property type="molecule type" value="Genomic_DNA"/>
</dbReference>
<name>A0A653EB04_9MYCO</name>
<organism evidence="1">
    <name type="scientific">Mycobacterium riyadhense</name>
    <dbReference type="NCBI Taxonomy" id="486698"/>
    <lineage>
        <taxon>Bacteria</taxon>
        <taxon>Bacillati</taxon>
        <taxon>Actinomycetota</taxon>
        <taxon>Actinomycetes</taxon>
        <taxon>Mycobacteriales</taxon>
        <taxon>Mycobacteriaceae</taxon>
        <taxon>Mycobacterium</taxon>
    </lineage>
</organism>
<dbReference type="AlphaFoldDB" id="A0A653EB04"/>